<dbReference type="Proteomes" id="UP000234166">
    <property type="component" value="Unassembled WGS sequence"/>
</dbReference>
<gene>
    <name evidence="1" type="ORF">XAP7430_90002</name>
</gene>
<evidence type="ECO:0000313" key="1">
    <source>
        <dbReference type="EMBL" id="SON92850.1"/>
    </source>
</evidence>
<reference evidence="1 2" key="1">
    <citation type="submission" date="2017-10" db="EMBL/GenBank/DDBJ databases">
        <authorList>
            <person name="Regsiter A."/>
            <person name="William W."/>
        </authorList>
    </citation>
    <scope>NUCLEOTIDE SEQUENCE [LARGE SCALE GENOMIC DNA]</scope>
    <source>
        <strain evidence="1 2">CFBP7430</strain>
    </source>
</reference>
<proteinExistence type="predicted"/>
<protein>
    <submittedName>
        <fullName evidence="1">Uncharacterized protein</fullName>
    </submittedName>
</protein>
<accession>A0AB38E7E5</accession>
<name>A0AB38E7E5_XANCH</name>
<dbReference type="AlphaFoldDB" id="A0AB38E7E5"/>
<dbReference type="EMBL" id="OCYS01000149">
    <property type="protein sequence ID" value="SON92850.1"/>
    <property type="molecule type" value="Genomic_DNA"/>
</dbReference>
<comment type="caution">
    <text evidence="1">The sequence shown here is derived from an EMBL/GenBank/DDBJ whole genome shotgun (WGS) entry which is preliminary data.</text>
</comment>
<sequence>MFISQYYQNVKQHSEYDDDR</sequence>
<organism evidence="1 2">
    <name type="scientific">Xanthomonas campestris pv. phaseoli</name>
    <dbReference type="NCBI Taxonomy" id="317013"/>
    <lineage>
        <taxon>Bacteria</taxon>
        <taxon>Pseudomonadati</taxon>
        <taxon>Pseudomonadota</taxon>
        <taxon>Gammaproteobacteria</taxon>
        <taxon>Lysobacterales</taxon>
        <taxon>Lysobacteraceae</taxon>
        <taxon>Xanthomonas</taxon>
    </lineage>
</organism>
<evidence type="ECO:0000313" key="2">
    <source>
        <dbReference type="Proteomes" id="UP000234166"/>
    </source>
</evidence>